<evidence type="ECO:0000313" key="3">
    <source>
        <dbReference type="Proteomes" id="UP000501602"/>
    </source>
</evidence>
<accession>A0A6H1UFN6</accession>
<dbReference type="Proteomes" id="UP000501602">
    <property type="component" value="Chromosome"/>
</dbReference>
<dbReference type="Pfam" id="PF03992">
    <property type="entry name" value="ABM"/>
    <property type="match status" value="2"/>
</dbReference>
<dbReference type="RefSeq" id="WP_168660897.1">
    <property type="nucleotide sequence ID" value="NZ_CP051180.1"/>
</dbReference>
<dbReference type="PANTHER" id="PTHR33336:SF3">
    <property type="entry name" value="ABM DOMAIN-CONTAINING PROTEIN"/>
    <property type="match status" value="1"/>
</dbReference>
<feature type="domain" description="ABM" evidence="1">
    <location>
        <begin position="1"/>
        <end position="57"/>
    </location>
</feature>
<dbReference type="KEGG" id="fes:HER31_12485"/>
<feature type="domain" description="ABM" evidence="1">
    <location>
        <begin position="112"/>
        <end position="182"/>
    </location>
</feature>
<dbReference type="Gene3D" id="3.30.70.100">
    <property type="match status" value="2"/>
</dbReference>
<evidence type="ECO:0000259" key="1">
    <source>
        <dbReference type="Pfam" id="PF03992"/>
    </source>
</evidence>
<reference evidence="2 3" key="1">
    <citation type="submission" date="2020-04" db="EMBL/GenBank/DDBJ databases">
        <title>Ferrimonas sp. S7 isolated from sea water.</title>
        <authorList>
            <person name="Bae S.S."/>
            <person name="Baek K."/>
        </authorList>
    </citation>
    <scope>NUCLEOTIDE SEQUENCE [LARGE SCALE GENOMIC DNA]</scope>
    <source>
        <strain evidence="2 3">S7</strain>
    </source>
</reference>
<dbReference type="PANTHER" id="PTHR33336">
    <property type="entry name" value="QUINOL MONOOXYGENASE YGIN-RELATED"/>
    <property type="match status" value="1"/>
</dbReference>
<organism evidence="2 3">
    <name type="scientific">Ferrimonas lipolytica</name>
    <dbReference type="NCBI Taxonomy" id="2724191"/>
    <lineage>
        <taxon>Bacteria</taxon>
        <taxon>Pseudomonadati</taxon>
        <taxon>Pseudomonadota</taxon>
        <taxon>Gammaproteobacteria</taxon>
        <taxon>Alteromonadales</taxon>
        <taxon>Ferrimonadaceae</taxon>
        <taxon>Ferrimonas</taxon>
    </lineage>
</organism>
<dbReference type="GO" id="GO:0004497">
    <property type="term" value="F:monooxygenase activity"/>
    <property type="evidence" value="ECO:0007669"/>
    <property type="project" value="UniProtKB-KW"/>
</dbReference>
<dbReference type="InterPro" id="IPR007138">
    <property type="entry name" value="ABM_dom"/>
</dbReference>
<evidence type="ECO:0000313" key="2">
    <source>
        <dbReference type="EMBL" id="QIZ77638.1"/>
    </source>
</evidence>
<proteinExistence type="predicted"/>
<name>A0A6H1UFN6_9GAMM</name>
<keyword evidence="2" id="KW-0503">Monooxygenase</keyword>
<sequence>MLNKIAKFTVKPEQRQHVETALLTYQNGAKQLRGNIAVRIYVDRDNPNLFFTYERWDCAAGIACNALQAYSIELQATLDTALIEPAELFELGETNPLPQPLKTAAVDDEEFIILFIFKIKPELRQRLLQQFEDHVSQTRTEAANLLFELYTINGSNDTLAVYEHWRNEAAVWDIHFNQPYSKITGTLMEAALIGDMKQYMNFVTQLA</sequence>
<gene>
    <name evidence="2" type="ORF">HER31_12485</name>
</gene>
<protein>
    <submittedName>
        <fullName evidence="2">Antibiotic biosynthesis monooxygenase</fullName>
    </submittedName>
</protein>
<dbReference type="EMBL" id="CP051180">
    <property type="protein sequence ID" value="QIZ77638.1"/>
    <property type="molecule type" value="Genomic_DNA"/>
</dbReference>
<keyword evidence="3" id="KW-1185">Reference proteome</keyword>
<keyword evidence="2" id="KW-0560">Oxidoreductase</keyword>
<dbReference type="InterPro" id="IPR050744">
    <property type="entry name" value="AI-2_Isomerase_LsrG"/>
</dbReference>
<dbReference type="AlphaFoldDB" id="A0A6H1UFN6"/>
<dbReference type="InterPro" id="IPR011008">
    <property type="entry name" value="Dimeric_a/b-barrel"/>
</dbReference>
<dbReference type="SUPFAM" id="SSF54909">
    <property type="entry name" value="Dimeric alpha+beta barrel"/>
    <property type="match status" value="2"/>
</dbReference>